<gene>
    <name evidence="4" type="ORF">CBR_g48765</name>
</gene>
<feature type="compositionally biased region" description="Acidic residues" evidence="1">
    <location>
        <begin position="997"/>
        <end position="1015"/>
    </location>
</feature>
<keyword evidence="5" id="KW-1185">Reference proteome</keyword>
<feature type="region of interest" description="Disordered" evidence="1">
    <location>
        <begin position="375"/>
        <end position="412"/>
    </location>
</feature>
<feature type="transmembrane region" description="Helical" evidence="2">
    <location>
        <begin position="704"/>
        <end position="732"/>
    </location>
</feature>
<feature type="compositionally biased region" description="Basic and acidic residues" evidence="1">
    <location>
        <begin position="1044"/>
        <end position="1057"/>
    </location>
</feature>
<evidence type="ECO:0000256" key="2">
    <source>
        <dbReference type="SAM" id="Phobius"/>
    </source>
</evidence>
<keyword evidence="2" id="KW-0812">Transmembrane</keyword>
<organism evidence="4 5">
    <name type="scientific">Chara braunii</name>
    <name type="common">Braun's stonewort</name>
    <dbReference type="NCBI Taxonomy" id="69332"/>
    <lineage>
        <taxon>Eukaryota</taxon>
        <taxon>Viridiplantae</taxon>
        <taxon>Streptophyta</taxon>
        <taxon>Charophyceae</taxon>
        <taxon>Charales</taxon>
        <taxon>Characeae</taxon>
        <taxon>Chara</taxon>
    </lineage>
</organism>
<evidence type="ECO:0000313" key="5">
    <source>
        <dbReference type="Proteomes" id="UP000265515"/>
    </source>
</evidence>
<dbReference type="AlphaFoldDB" id="A0A388M3A6"/>
<feature type="compositionally biased region" description="Polar residues" evidence="1">
    <location>
        <begin position="802"/>
        <end position="823"/>
    </location>
</feature>
<sequence length="1205" mass="132447">MVDISFVYLRQCTLKGILIAAEGVCFVLRVLKLMLCDRDASVRLRVLCNLLSLMTDCGVAVTFRKFLLSPGRMCNEDDCPHDQAVKSFLDVLIQRLEDKSKAVRIKSLSLFELMVSETRSMIPIMPLQTKKTGVEPSTPSKEDCKPVENCLGHSEEAATNFHLLQVVEFIQWMLLQMLPLFRLLLALPCNSPFFCDETVELIGRLLCSARAHLVGQASMMIHRQNPQQVTLPFLRTFAADRCKTIAGELQCFFCQTYVSDVAKSVVRRILQAYFGGGFRSWRSFLSLCSEKNLSKIAELLQDVGRSAHCKAEWESRGSTKGKGGGGTLKGTSEEAKMAQEREQDGKNRLRRAAESFAVQALSMLVDIAHGCARPGPKPYHSEPMSARRWNKGSPDATNLGPLTQSSRDRGLRPEDSAYEGLVLGCLVTIGVLGDAKQHRERAASSVICSPARQTSAWSIDLLHSLQLRPRENIRALIYIIRQLARTLASGIQHSGRGEGGGGMGIDRSSGQTAELQSIAFHYDDQEDPAGLQLSPDARHSTEFRSIEWALEVMSMIVSANLMDEEAIAVIDAEGFIGDQFINLFPYFRGAVIDLLFSIKDPVTAVKKILRTYELKLGVLSGPAKVGMVRQYLQFLGDTARIYEIAQESFQQRLKDAQKKIRSGQGRRDASSCTESQGLEGREGGDVQRSSQQIFRSLMHEDFDYMLPLLVLVAVLLLVVVFFHVCFIGLVPLTARRRRSSEKADRMDRRLDNGRPAGTTSGASNRQHSAGSVVKRSYDPRLYAHLPSHEIPLSSSDDEGGNARSSTLPLGSGSTQEWAATQSYGGRRVETPWSYTSLLNEGLCDDDGNAAVDLSFQLSSSSGAAATHTRIINPHPGVDCADNTHGGVCGLRDGGLPQSLREGGGNRNDSTSTVGGGVGARERPEWMRLSPASRSGSGAPPGRQRPEDLREEGADVHRDGRQLWAECRQALHQRGTETITRGVQLLHVDEGDEAAVEEAQGCDDVDGDDDCNSDDLPDIRPLGRKATNGGATARKGPATKTQRSKKMDDDTGRSDGDGGRNFWSVGDTIALVRAKRDQDLYIAGMGTSFARMKTREWKWEDVRARLQSMGVTREAVDCGKKWDNLMQQFKKVHKFQNLSGEKDYFKLASKARRSKGFSFVMDRSVYDEMEAMTKGDHTIHPKNLADTGAAGGVQMPAGAGAGHHGH</sequence>
<keyword evidence="2" id="KW-0472">Membrane</keyword>
<dbReference type="Pfam" id="PF13837">
    <property type="entry name" value="Myb_DNA-bind_4"/>
    <property type="match status" value="1"/>
</dbReference>
<feature type="region of interest" description="Disordered" evidence="1">
    <location>
        <begin position="1181"/>
        <end position="1205"/>
    </location>
</feature>
<feature type="compositionally biased region" description="Basic and acidic residues" evidence="1">
    <location>
        <begin position="331"/>
        <end position="347"/>
    </location>
</feature>
<reference evidence="4 5" key="1">
    <citation type="journal article" date="2018" name="Cell">
        <title>The Chara Genome: Secondary Complexity and Implications for Plant Terrestrialization.</title>
        <authorList>
            <person name="Nishiyama T."/>
            <person name="Sakayama H."/>
            <person name="Vries J.D."/>
            <person name="Buschmann H."/>
            <person name="Saint-Marcoux D."/>
            <person name="Ullrich K.K."/>
            <person name="Haas F.B."/>
            <person name="Vanderstraeten L."/>
            <person name="Becker D."/>
            <person name="Lang D."/>
            <person name="Vosolsobe S."/>
            <person name="Rombauts S."/>
            <person name="Wilhelmsson P.K.I."/>
            <person name="Janitza P."/>
            <person name="Kern R."/>
            <person name="Heyl A."/>
            <person name="Rumpler F."/>
            <person name="Villalobos L.I.A.C."/>
            <person name="Clay J.M."/>
            <person name="Skokan R."/>
            <person name="Toyoda A."/>
            <person name="Suzuki Y."/>
            <person name="Kagoshima H."/>
            <person name="Schijlen E."/>
            <person name="Tajeshwar N."/>
            <person name="Catarino B."/>
            <person name="Hetherington A.J."/>
            <person name="Saltykova A."/>
            <person name="Bonnot C."/>
            <person name="Breuninger H."/>
            <person name="Symeonidi A."/>
            <person name="Radhakrishnan G.V."/>
            <person name="Van Nieuwerburgh F."/>
            <person name="Deforce D."/>
            <person name="Chang C."/>
            <person name="Karol K.G."/>
            <person name="Hedrich R."/>
            <person name="Ulvskov P."/>
            <person name="Glockner G."/>
            <person name="Delwiche C.F."/>
            <person name="Petrasek J."/>
            <person name="Van de Peer Y."/>
            <person name="Friml J."/>
            <person name="Beilby M."/>
            <person name="Dolan L."/>
            <person name="Kohara Y."/>
            <person name="Sugano S."/>
            <person name="Fujiyama A."/>
            <person name="Delaux P.-M."/>
            <person name="Quint M."/>
            <person name="TheiBen G."/>
            <person name="Hagemann M."/>
            <person name="Harholt J."/>
            <person name="Dunand C."/>
            <person name="Zachgo S."/>
            <person name="Langdale J."/>
            <person name="Maumus F."/>
            <person name="Straeten D.V.D."/>
            <person name="Gould S.B."/>
            <person name="Rensing S.A."/>
        </authorList>
    </citation>
    <scope>NUCLEOTIDE SEQUENCE [LARGE SCALE GENOMIC DNA]</scope>
    <source>
        <strain evidence="4 5">S276</strain>
    </source>
</reference>
<feature type="compositionally biased region" description="Low complexity" evidence="1">
    <location>
        <begin position="927"/>
        <end position="941"/>
    </location>
</feature>
<dbReference type="PANTHER" id="PTHR33492">
    <property type="entry name" value="OSJNBA0043A12.37 PROTEIN-RELATED"/>
    <property type="match status" value="1"/>
</dbReference>
<dbReference type="Gramene" id="GBG89054">
    <property type="protein sequence ID" value="GBG89054"/>
    <property type="gene ID" value="CBR_g48765"/>
</dbReference>
<evidence type="ECO:0000259" key="3">
    <source>
        <dbReference type="Pfam" id="PF13837"/>
    </source>
</evidence>
<dbReference type="OrthoDB" id="1904058at2759"/>
<feature type="region of interest" description="Disordered" evidence="1">
    <location>
        <begin position="997"/>
        <end position="1058"/>
    </location>
</feature>
<feature type="region of interest" description="Disordered" evidence="1">
    <location>
        <begin position="894"/>
        <end position="955"/>
    </location>
</feature>
<feature type="region of interest" description="Disordered" evidence="1">
    <location>
        <begin position="789"/>
        <end position="825"/>
    </location>
</feature>
<protein>
    <recommendedName>
        <fullName evidence="3">Myb/SANT-like DNA-binding domain-containing protein</fullName>
    </recommendedName>
</protein>
<keyword evidence="2" id="KW-1133">Transmembrane helix</keyword>
<feature type="region of interest" description="Disordered" evidence="1">
    <location>
        <begin position="737"/>
        <end position="771"/>
    </location>
</feature>
<evidence type="ECO:0000256" key="1">
    <source>
        <dbReference type="SAM" id="MobiDB-lite"/>
    </source>
</evidence>
<dbReference type="Proteomes" id="UP000265515">
    <property type="component" value="Unassembled WGS sequence"/>
</dbReference>
<dbReference type="Gene3D" id="1.10.10.60">
    <property type="entry name" value="Homeodomain-like"/>
    <property type="match status" value="1"/>
</dbReference>
<dbReference type="InterPro" id="IPR044822">
    <property type="entry name" value="Myb_DNA-bind_4"/>
</dbReference>
<accession>A0A388M3A6</accession>
<comment type="caution">
    <text evidence="4">The sequence shown here is derived from an EMBL/GenBank/DDBJ whole genome shotgun (WGS) entry which is preliminary data.</text>
</comment>
<dbReference type="EMBL" id="BFEA01000713">
    <property type="protein sequence ID" value="GBG89054.1"/>
    <property type="molecule type" value="Genomic_DNA"/>
</dbReference>
<feature type="domain" description="Myb/SANT-like DNA-binding" evidence="3">
    <location>
        <begin position="1059"/>
        <end position="1142"/>
    </location>
</feature>
<dbReference type="PANTHER" id="PTHR33492:SF9">
    <property type="entry name" value="GB|AAB80672.1"/>
    <property type="match status" value="1"/>
</dbReference>
<evidence type="ECO:0000313" key="4">
    <source>
        <dbReference type="EMBL" id="GBG89054.1"/>
    </source>
</evidence>
<feature type="region of interest" description="Disordered" evidence="1">
    <location>
        <begin position="659"/>
        <end position="685"/>
    </location>
</feature>
<name>A0A388M3A6_CHABU</name>
<feature type="compositionally biased region" description="Basic and acidic residues" evidence="1">
    <location>
        <begin position="740"/>
        <end position="752"/>
    </location>
</feature>
<proteinExistence type="predicted"/>
<feature type="compositionally biased region" description="Basic and acidic residues" evidence="1">
    <location>
        <begin position="943"/>
        <end position="955"/>
    </location>
</feature>
<feature type="region of interest" description="Disordered" evidence="1">
    <location>
        <begin position="312"/>
        <end position="347"/>
    </location>
</feature>
<feature type="compositionally biased region" description="Polar residues" evidence="1">
    <location>
        <begin position="757"/>
        <end position="769"/>
    </location>
</feature>